<dbReference type="Pfam" id="PF00924">
    <property type="entry name" value="MS_channel_2nd"/>
    <property type="match status" value="1"/>
</dbReference>
<evidence type="ECO:0000256" key="1">
    <source>
        <dbReference type="ARBA" id="ARBA00004651"/>
    </source>
</evidence>
<dbReference type="InterPro" id="IPR045276">
    <property type="entry name" value="YbiO_bact"/>
</dbReference>
<protein>
    <submittedName>
        <fullName evidence="12">Mechanosensitive ion channel protein</fullName>
    </submittedName>
</protein>
<dbReference type="AlphaFoldDB" id="A0A2S5E2F7"/>
<keyword evidence="5 8" id="KW-1133">Transmembrane helix</keyword>
<feature type="region of interest" description="Disordered" evidence="7">
    <location>
        <begin position="787"/>
        <end position="826"/>
    </location>
</feature>
<evidence type="ECO:0000259" key="11">
    <source>
        <dbReference type="Pfam" id="PF25392"/>
    </source>
</evidence>
<keyword evidence="6 8" id="KW-0472">Membrane</keyword>
<dbReference type="Proteomes" id="UP000238655">
    <property type="component" value="Chromosome 2"/>
</dbReference>
<feature type="transmembrane region" description="Helical" evidence="8">
    <location>
        <begin position="361"/>
        <end position="380"/>
    </location>
</feature>
<keyword evidence="3" id="KW-1003">Cell membrane</keyword>
<evidence type="ECO:0000259" key="10">
    <source>
        <dbReference type="Pfam" id="PF00924"/>
    </source>
</evidence>
<dbReference type="InterPro" id="IPR023408">
    <property type="entry name" value="MscS_beta-dom_sf"/>
</dbReference>
<feature type="region of interest" description="Disordered" evidence="7">
    <location>
        <begin position="186"/>
        <end position="240"/>
    </location>
</feature>
<dbReference type="EMBL" id="PQVP01000001">
    <property type="protein sequence ID" value="POZ85472.1"/>
    <property type="molecule type" value="Genomic_DNA"/>
</dbReference>
<dbReference type="Gene3D" id="2.30.30.60">
    <property type="match status" value="1"/>
</dbReference>
<feature type="chain" id="PRO_5015766444" evidence="9">
    <location>
        <begin position="20"/>
        <end position="826"/>
    </location>
</feature>
<feature type="transmembrane region" description="Helical" evidence="8">
    <location>
        <begin position="256"/>
        <end position="278"/>
    </location>
</feature>
<evidence type="ECO:0000256" key="3">
    <source>
        <dbReference type="ARBA" id="ARBA00022475"/>
    </source>
</evidence>
<organism evidence="12 13">
    <name type="scientific">Burkholderia contaminans</name>
    <dbReference type="NCBI Taxonomy" id="488447"/>
    <lineage>
        <taxon>Bacteria</taxon>
        <taxon>Pseudomonadati</taxon>
        <taxon>Pseudomonadota</taxon>
        <taxon>Betaproteobacteria</taxon>
        <taxon>Burkholderiales</taxon>
        <taxon>Burkholderiaceae</taxon>
        <taxon>Burkholderia</taxon>
        <taxon>Burkholderia cepacia complex</taxon>
    </lineage>
</organism>
<dbReference type="InterPro" id="IPR011014">
    <property type="entry name" value="MscS_channel_TM-2"/>
</dbReference>
<feature type="transmembrane region" description="Helical" evidence="8">
    <location>
        <begin position="595"/>
        <end position="615"/>
    </location>
</feature>
<dbReference type="Gene3D" id="3.30.70.100">
    <property type="match status" value="1"/>
</dbReference>
<dbReference type="InterPro" id="IPR006685">
    <property type="entry name" value="MscS_channel_2nd"/>
</dbReference>
<evidence type="ECO:0000256" key="6">
    <source>
        <dbReference type="ARBA" id="ARBA00023136"/>
    </source>
</evidence>
<feature type="transmembrane region" description="Helical" evidence="8">
    <location>
        <begin position="150"/>
        <end position="171"/>
    </location>
</feature>
<dbReference type="InterPro" id="IPR057485">
    <property type="entry name" value="YbiO-like_TM1"/>
</dbReference>
<comment type="subcellular location">
    <subcellularLocation>
        <location evidence="1">Cell membrane</location>
        <topology evidence="1">Multi-pass membrane protein</topology>
    </subcellularLocation>
</comment>
<reference evidence="12 13" key="1">
    <citation type="submission" date="2018-01" db="EMBL/GenBank/DDBJ databases">
        <title>Successful Treatment of Persistent Burkholderia cepacia Bacteremia with Ceftazidime-Avibactam.</title>
        <authorList>
            <person name="Tamma P."/>
            <person name="Fan Y."/>
            <person name="Bergman Y."/>
            <person name="Sick-Samuels A."/>
            <person name="Hsu A."/>
            <person name="Timp W."/>
            <person name="Simner P."/>
        </authorList>
    </citation>
    <scope>NUCLEOTIDE SEQUENCE [LARGE SCALE GENOMIC DNA]</scope>
    <source>
        <strain evidence="12 13">170816</strain>
    </source>
</reference>
<evidence type="ECO:0000313" key="12">
    <source>
        <dbReference type="EMBL" id="POZ85472.1"/>
    </source>
</evidence>
<dbReference type="Gene3D" id="1.10.287.1260">
    <property type="match status" value="1"/>
</dbReference>
<evidence type="ECO:0000256" key="8">
    <source>
        <dbReference type="SAM" id="Phobius"/>
    </source>
</evidence>
<dbReference type="SUPFAM" id="SSF82689">
    <property type="entry name" value="Mechanosensitive channel protein MscS (YggB), C-terminal domain"/>
    <property type="match status" value="1"/>
</dbReference>
<evidence type="ECO:0000256" key="4">
    <source>
        <dbReference type="ARBA" id="ARBA00022692"/>
    </source>
</evidence>
<feature type="transmembrane region" description="Helical" evidence="8">
    <location>
        <begin position="336"/>
        <end position="355"/>
    </location>
</feature>
<dbReference type="PANTHER" id="PTHR30460:SF0">
    <property type="entry name" value="MODERATE CONDUCTANCE MECHANOSENSITIVE CHANNEL YBIO"/>
    <property type="match status" value="1"/>
</dbReference>
<dbReference type="Pfam" id="PF25392">
    <property type="entry name" value="MS_channel_TM1"/>
    <property type="match status" value="1"/>
</dbReference>
<feature type="transmembrane region" description="Helical" evidence="8">
    <location>
        <begin position="445"/>
        <end position="466"/>
    </location>
</feature>
<name>A0A2S5E2F7_9BURK</name>
<sequence>MRHFLLGWLLTAVVSAAHAAAPAPAAASAASGTAPALTPQQAQQALNVLENPRDRAQIETTLRAIAAVGALSAPAIAASDAAAASATSAAAAPAALTSNGLASMLVRQGSRWTIEIAGALKESLHSLLDVGSVGNWWHDKLVRADERADLAHALWIIIAVLVPALVVEWFAKRLLRRALATVAARRADTSRRTAPESESVTPDSATLADDNAPPGAAAPPDASNIPDAAPASSQGRGHARRHTTLLHRMPRALVSLALRAVPLLVFVGVASLTMSVIGDTAAPIESALEALIDIYVICRLVTIVSRLFFQPDARQLRLLHISDAWADFAQRSIARIVIVVGACTAAVEIAANFGLSDAGHVALLKSVALVGHLMVSALILQCRLPVAARIRAAGEDRPSFAMIANALADAWAPVSVFIVMALWFVWALDVHNGYRVLITLGGRSIAVMIGMRIVSIVVFGALARLFQGRDEDRTLVHAHAYRYYPLLRQFVSGAIGIVTIVLLLQIWGVPIFRAFETGTIGHRLASALVTIAIAAIVALVVWEAANIAIERRLQRWTREGNLMRAARLRTLLPMLRTLLFVMIALVVVLTGLSQLGVNVGPLLAGASIFGVALGFGSQKLVQDFITGIFLLMENAMQVGDWVTLAGVSGTVEYLSIRTVRLRAGDGSLYTIPFSSVTTVNNTNRGLGNAAVKINIAYGEDIDRAIATLKEIGAALRDDPKYRDGILSDFSYWGIDQVDGATLALAGQMQCTDSTRWSVQREFNRRIAETFLERGIRIANPQRSVVAYADGSRPRGDDENGTHGDSSHAADVTARPPSPEAPARKPG</sequence>
<proteinExistence type="inferred from homology"/>
<feature type="domain" description="Moderate conductance mechanosensitive channel YbiO-like transmembrane helix 1" evidence="11">
    <location>
        <begin position="443"/>
        <end position="514"/>
    </location>
</feature>
<comment type="similarity">
    <text evidence="2">Belongs to the MscS (TC 1.A.23) family.</text>
</comment>
<dbReference type="SUPFAM" id="SSF82861">
    <property type="entry name" value="Mechanosensitive channel protein MscS (YggB), transmembrane region"/>
    <property type="match status" value="1"/>
</dbReference>
<accession>A0A2S5E2F7</accession>
<feature type="transmembrane region" description="Helical" evidence="8">
    <location>
        <begin position="400"/>
        <end position="425"/>
    </location>
</feature>
<feature type="compositionally biased region" description="Basic and acidic residues" evidence="7">
    <location>
        <begin position="791"/>
        <end position="807"/>
    </location>
</feature>
<comment type="caution">
    <text evidence="12">The sequence shown here is derived from an EMBL/GenBank/DDBJ whole genome shotgun (WGS) entry which is preliminary data.</text>
</comment>
<feature type="signal peptide" evidence="9">
    <location>
        <begin position="1"/>
        <end position="19"/>
    </location>
</feature>
<dbReference type="RefSeq" id="WP_089462930.1">
    <property type="nucleotide sequence ID" value="NZ_CM009576.1"/>
</dbReference>
<keyword evidence="9" id="KW-0732">Signal</keyword>
<feature type="compositionally biased region" description="Low complexity" evidence="7">
    <location>
        <begin position="208"/>
        <end position="222"/>
    </location>
</feature>
<dbReference type="GO" id="GO:0005886">
    <property type="term" value="C:plasma membrane"/>
    <property type="evidence" value="ECO:0007669"/>
    <property type="project" value="UniProtKB-SubCell"/>
</dbReference>
<feature type="transmembrane region" description="Helical" evidence="8">
    <location>
        <begin position="570"/>
        <end position="589"/>
    </location>
</feature>
<feature type="compositionally biased region" description="Basic and acidic residues" evidence="7">
    <location>
        <begin position="186"/>
        <end position="195"/>
    </location>
</feature>
<gene>
    <name evidence="12" type="ORF">C3743_02650</name>
</gene>
<dbReference type="SUPFAM" id="SSF50182">
    <property type="entry name" value="Sm-like ribonucleoproteins"/>
    <property type="match status" value="1"/>
</dbReference>
<feature type="transmembrane region" description="Helical" evidence="8">
    <location>
        <begin position="486"/>
        <end position="507"/>
    </location>
</feature>
<keyword evidence="4 8" id="KW-0812">Transmembrane</keyword>
<feature type="transmembrane region" description="Helical" evidence="8">
    <location>
        <begin position="527"/>
        <end position="549"/>
    </location>
</feature>
<feature type="domain" description="Mechanosensitive ion channel MscS" evidence="10">
    <location>
        <begin position="620"/>
        <end position="683"/>
    </location>
</feature>
<dbReference type="PANTHER" id="PTHR30460">
    <property type="entry name" value="MODERATE CONDUCTANCE MECHANOSENSITIVE CHANNEL YBIO"/>
    <property type="match status" value="1"/>
</dbReference>
<dbReference type="InterPro" id="IPR011066">
    <property type="entry name" value="MscS_channel_C_sf"/>
</dbReference>
<dbReference type="InterPro" id="IPR010920">
    <property type="entry name" value="LSM_dom_sf"/>
</dbReference>
<evidence type="ECO:0000313" key="13">
    <source>
        <dbReference type="Proteomes" id="UP000238655"/>
    </source>
</evidence>
<evidence type="ECO:0000256" key="5">
    <source>
        <dbReference type="ARBA" id="ARBA00022989"/>
    </source>
</evidence>
<evidence type="ECO:0000256" key="7">
    <source>
        <dbReference type="SAM" id="MobiDB-lite"/>
    </source>
</evidence>
<dbReference type="GO" id="GO:0008381">
    <property type="term" value="F:mechanosensitive monoatomic ion channel activity"/>
    <property type="evidence" value="ECO:0007669"/>
    <property type="project" value="InterPro"/>
</dbReference>
<feature type="transmembrane region" description="Helical" evidence="8">
    <location>
        <begin position="290"/>
        <end position="309"/>
    </location>
</feature>
<evidence type="ECO:0000256" key="2">
    <source>
        <dbReference type="ARBA" id="ARBA00008017"/>
    </source>
</evidence>
<evidence type="ECO:0000256" key="9">
    <source>
        <dbReference type="SAM" id="SignalP"/>
    </source>
</evidence>